<evidence type="ECO:0000313" key="1">
    <source>
        <dbReference type="EMBL" id="ORZ32740.1"/>
    </source>
</evidence>
<reference evidence="1 2" key="1">
    <citation type="submission" date="2016-07" db="EMBL/GenBank/DDBJ databases">
        <title>Pervasive Adenine N6-methylation of Active Genes in Fungi.</title>
        <authorList>
            <consortium name="DOE Joint Genome Institute"/>
            <person name="Mondo S.J."/>
            <person name="Dannebaum R.O."/>
            <person name="Kuo R.C."/>
            <person name="Labutti K."/>
            <person name="Haridas S."/>
            <person name="Kuo A."/>
            <person name="Salamov A."/>
            <person name="Ahrendt S.R."/>
            <person name="Lipzen A."/>
            <person name="Sullivan W."/>
            <person name="Andreopoulos W.B."/>
            <person name="Clum A."/>
            <person name="Lindquist E."/>
            <person name="Daum C."/>
            <person name="Ramamoorthy G.K."/>
            <person name="Gryganskyi A."/>
            <person name="Culley D."/>
            <person name="Magnuson J.K."/>
            <person name="James T.Y."/>
            <person name="O'Malley M.A."/>
            <person name="Stajich J.E."/>
            <person name="Spatafora J.W."/>
            <person name="Visel A."/>
            <person name="Grigoriev I.V."/>
        </authorList>
    </citation>
    <scope>NUCLEOTIDE SEQUENCE [LARGE SCALE GENOMIC DNA]</scope>
    <source>
        <strain evidence="1 2">PL171</strain>
    </source>
</reference>
<dbReference type="Proteomes" id="UP000193411">
    <property type="component" value="Unassembled WGS sequence"/>
</dbReference>
<gene>
    <name evidence="1" type="ORF">BCR44DRAFT_1228339</name>
</gene>
<keyword evidence="2" id="KW-1185">Reference proteome</keyword>
<protein>
    <submittedName>
        <fullName evidence="1">Uncharacterized protein</fullName>
    </submittedName>
</protein>
<organism evidence="1 2">
    <name type="scientific">Catenaria anguillulae PL171</name>
    <dbReference type="NCBI Taxonomy" id="765915"/>
    <lineage>
        <taxon>Eukaryota</taxon>
        <taxon>Fungi</taxon>
        <taxon>Fungi incertae sedis</taxon>
        <taxon>Blastocladiomycota</taxon>
        <taxon>Blastocladiomycetes</taxon>
        <taxon>Blastocladiales</taxon>
        <taxon>Catenariaceae</taxon>
        <taxon>Catenaria</taxon>
    </lineage>
</organism>
<comment type="caution">
    <text evidence="1">The sequence shown here is derived from an EMBL/GenBank/DDBJ whole genome shotgun (WGS) entry which is preliminary data.</text>
</comment>
<evidence type="ECO:0000313" key="2">
    <source>
        <dbReference type="Proteomes" id="UP000193411"/>
    </source>
</evidence>
<proteinExistence type="predicted"/>
<name>A0A1Y2HDS9_9FUNG</name>
<sequence>MLQYADSFVTRSIQSDPIASQRRRCCLCVSLSLCLCLCLSVSVCVSLSRATGNIYITYNCLARPASLPLMIVAPIRACYGQQSADPASVSTAKHSSLSILISPRSPVHQTFSQRGNPDGGFSPCPGPSTHAAAPLPYTISPPPPPPMGLCQGFGSHAQTVSSGSRRKTRPAMALSMKMPDHVHTRHTIQNRARGCISLDGHHAPQQQ</sequence>
<dbReference type="EMBL" id="MCFL01000042">
    <property type="protein sequence ID" value="ORZ32740.1"/>
    <property type="molecule type" value="Genomic_DNA"/>
</dbReference>
<dbReference type="AlphaFoldDB" id="A0A1Y2HDS9"/>
<accession>A0A1Y2HDS9</accession>